<gene>
    <name evidence="1" type="ORF">PXH66_01770</name>
</gene>
<reference evidence="1" key="1">
    <citation type="submission" date="2023-03" db="EMBL/GenBank/DDBJ databases">
        <title>Lomoglobus Profundus gen. nov., sp. nov., a novel member of the phylum Verrucomicrobia, isolated from deep-marine sediment of South China Sea.</title>
        <authorList>
            <person name="Ahmad T."/>
            <person name="Ishaq S.E."/>
            <person name="Wang F."/>
        </authorList>
    </citation>
    <scope>NUCLEOTIDE SEQUENCE</scope>
    <source>
        <strain evidence="1">LMO-M01</strain>
    </source>
</reference>
<evidence type="ECO:0000313" key="1">
    <source>
        <dbReference type="EMBL" id="WED65577.1"/>
    </source>
</evidence>
<evidence type="ECO:0008006" key="3">
    <source>
        <dbReference type="Google" id="ProtNLM"/>
    </source>
</evidence>
<proteinExistence type="predicted"/>
<dbReference type="EMBL" id="CP119075">
    <property type="protein sequence ID" value="WED65577.1"/>
    <property type="molecule type" value="Genomic_DNA"/>
</dbReference>
<dbReference type="KEGG" id="slom:PXH66_01770"/>
<sequence length="236" mass="25417">MNPLFKFPGVRVVESFEELVATPFADTVNALCWPRVLAGDFDEIVTAVVALVGDAEITSLDEDDLMSLELSPAGSLARTALIDDLRRLSRQGLDPNLDCIPAYPREAEPGPVPLDVYSWHADSANVLADTWLCSYTAPASEGLSNAQAICCVDVPETRAALLRSFGGEDDAAFRAHLAERCYDLHYDARAGAEPYSFGVGNLWRIATQCPGSPVPPCVHRAPMTAAGQAPRLLMIT</sequence>
<accession>A0AAE9ZWS2</accession>
<dbReference type="AlphaFoldDB" id="A0AAE9ZWS2"/>
<name>A0AAE9ZWS2_9BACT</name>
<organism evidence="1 2">
    <name type="scientific">Synoicihabitans lomoniglobus</name>
    <dbReference type="NCBI Taxonomy" id="2909285"/>
    <lineage>
        <taxon>Bacteria</taxon>
        <taxon>Pseudomonadati</taxon>
        <taxon>Verrucomicrobiota</taxon>
        <taxon>Opitutia</taxon>
        <taxon>Opitutales</taxon>
        <taxon>Opitutaceae</taxon>
        <taxon>Synoicihabitans</taxon>
    </lineage>
</organism>
<dbReference type="Proteomes" id="UP001218638">
    <property type="component" value="Chromosome"/>
</dbReference>
<protein>
    <recommendedName>
        <fullName evidence="3">DUF1826 domain-containing protein</fullName>
    </recommendedName>
</protein>
<dbReference type="RefSeq" id="WP_330928783.1">
    <property type="nucleotide sequence ID" value="NZ_CP119075.1"/>
</dbReference>
<evidence type="ECO:0000313" key="2">
    <source>
        <dbReference type="Proteomes" id="UP001218638"/>
    </source>
</evidence>
<keyword evidence="2" id="KW-1185">Reference proteome</keyword>